<proteinExistence type="predicted"/>
<evidence type="ECO:0000313" key="3">
    <source>
        <dbReference type="Proteomes" id="UP001652625"/>
    </source>
</evidence>
<dbReference type="PANTHER" id="PTHR47708:SF2">
    <property type="entry name" value="SI:CH73-132F6.5"/>
    <property type="match status" value="1"/>
</dbReference>
<evidence type="ECO:0000313" key="4">
    <source>
        <dbReference type="RefSeq" id="XP_065668992.1"/>
    </source>
</evidence>
<keyword evidence="3" id="KW-1185">Reference proteome</keyword>
<feature type="domain" description="AtuA-like ferredoxin-fold" evidence="2">
    <location>
        <begin position="523"/>
        <end position="612"/>
    </location>
</feature>
<evidence type="ECO:0000259" key="2">
    <source>
        <dbReference type="Pfam" id="PF23544"/>
    </source>
</evidence>
<feature type="domain" description="Acyclic terpene utilisation N-terminal" evidence="1">
    <location>
        <begin position="36"/>
        <end position="474"/>
    </location>
</feature>
<reference evidence="4" key="1">
    <citation type="submission" date="2025-08" db="UniProtKB">
        <authorList>
            <consortium name="RefSeq"/>
        </authorList>
    </citation>
    <scope>IDENTIFICATION</scope>
</reference>
<organism evidence="3 4">
    <name type="scientific">Hydra vulgaris</name>
    <name type="common">Hydra</name>
    <name type="synonym">Hydra attenuata</name>
    <dbReference type="NCBI Taxonomy" id="6087"/>
    <lineage>
        <taxon>Eukaryota</taxon>
        <taxon>Metazoa</taxon>
        <taxon>Cnidaria</taxon>
        <taxon>Hydrozoa</taxon>
        <taxon>Hydroidolina</taxon>
        <taxon>Anthoathecata</taxon>
        <taxon>Aplanulata</taxon>
        <taxon>Hydridae</taxon>
        <taxon>Hydra</taxon>
    </lineage>
</organism>
<dbReference type="Proteomes" id="UP001652625">
    <property type="component" value="Chromosome 12"/>
</dbReference>
<dbReference type="InterPro" id="IPR010839">
    <property type="entry name" value="AtuA_N"/>
</dbReference>
<dbReference type="InterPro" id="IPR056362">
    <property type="entry name" value="AtuA-like_ferredoxin_dom"/>
</dbReference>
<evidence type="ECO:0000259" key="1">
    <source>
        <dbReference type="Pfam" id="PF07287"/>
    </source>
</evidence>
<dbReference type="RefSeq" id="XP_065668992.1">
    <property type="nucleotide sequence ID" value="XM_065812920.1"/>
</dbReference>
<dbReference type="PANTHER" id="PTHR47708">
    <property type="match status" value="1"/>
</dbReference>
<dbReference type="GeneID" id="100209618"/>
<accession>A0ABM4D3Z5</accession>
<dbReference type="Pfam" id="PF07287">
    <property type="entry name" value="AtuA"/>
    <property type="match status" value="1"/>
</dbReference>
<sequence>MYKFWCQGRSVYFKNESFLRKKFVSQANLTNKNKSVRIGCASGFWGDTSTAAPQLVRKGNINYLVFDYLSEITMSLLVRAKQKNPEYGYCPDFIQHSIGPLLPEIKEKGIKVISNAGGINPLSCAKVLQSLCKQQNIELNIAVITGDDLMPRLKEIKEELVNQLPKGIHSMNAYLGAGPIARALDLGADVVITGRCVDSAVTLAPLIHTFNWKSYDYDLLAAGSLAGHLIECGAQVTGGIFTDWESVHGWDDIGFPIVECYSNGEFIVTKPHSTGGLISKATVSEQIVYEIGDPDNYMLPDVTCSFSQAKLSVVSRDDPAVMVKNVYGKPPSVDYKVSATFMDGFRATAVCPVVGPNSSVKGERVADAIIKRCRRMFQENGFEDFSKINVELLGTEGKYQFSREPVNKRDVVLWLAVQHKQKEALEIFAREIAPAGTGMAPGLTAIVGGRPTVAPVLKLYSFQYPKEKVEIFIHLNGVMVEKYRDCTEKYREYNQKVDRVEILTQECVNIANSKKNQHSGVCTLGTLAYTRSGDKGNDANIGVICREKEYYNCIKDIVTAEAVEEYFKHFFEGTANKCRVKRYELPGIFAFNFVLEEVLGGGGVASLRSDPQIMKLKLIIIMKVISLPQWKFTCHGRNAALY</sequence>
<protein>
    <submittedName>
        <fullName evidence="4">Uncharacterized protein LOC100209618 isoform X3</fullName>
    </submittedName>
</protein>
<name>A0ABM4D3Z5_HYDVU</name>
<gene>
    <name evidence="4" type="primary">LOC100209618</name>
</gene>
<dbReference type="Pfam" id="PF23544">
    <property type="entry name" value="AtuA_ferredoxin"/>
    <property type="match status" value="1"/>
</dbReference>